<evidence type="ECO:0000256" key="8">
    <source>
        <dbReference type="ARBA" id="ARBA00023016"/>
    </source>
</evidence>
<feature type="compositionally biased region" description="Basic and acidic residues" evidence="10">
    <location>
        <begin position="400"/>
        <end position="413"/>
    </location>
</feature>
<dbReference type="Pfam" id="PF00012">
    <property type="entry name" value="HSP70"/>
    <property type="match status" value="1"/>
</dbReference>
<dbReference type="PROSITE" id="PS50115">
    <property type="entry name" value="ARFGAP"/>
    <property type="match status" value="1"/>
</dbReference>
<dbReference type="FunFam" id="1.10.220.150:FF:000014">
    <property type="entry name" value="ADP-ribosylation factor GTPase-activating protein"/>
    <property type="match status" value="1"/>
</dbReference>
<dbReference type="CDD" id="cd08830">
    <property type="entry name" value="ArfGap_ArfGap1"/>
    <property type="match status" value="1"/>
</dbReference>
<dbReference type="Gene3D" id="3.90.640.10">
    <property type="entry name" value="Actin, Chain A, domain 4"/>
    <property type="match status" value="1"/>
</dbReference>
<dbReference type="SUPFAM" id="SSF100934">
    <property type="entry name" value="Heat shock protein 70kD (HSP70), C-terminal subdomain"/>
    <property type="match status" value="1"/>
</dbReference>
<dbReference type="FunFam" id="3.30.420.40:FF:000172">
    <property type="entry name" value="Heat shock 70 kDa protein"/>
    <property type="match status" value="1"/>
</dbReference>
<proteinExistence type="inferred from homology"/>
<keyword evidence="4" id="KW-0547">Nucleotide-binding</keyword>
<dbReference type="PANTHER" id="PTHR19375">
    <property type="entry name" value="HEAT SHOCK PROTEIN 70KDA"/>
    <property type="match status" value="1"/>
</dbReference>
<dbReference type="Proteomes" id="UP000734854">
    <property type="component" value="Unassembled WGS sequence"/>
</dbReference>
<evidence type="ECO:0000256" key="7">
    <source>
        <dbReference type="ARBA" id="ARBA00022840"/>
    </source>
</evidence>
<keyword evidence="5 9" id="KW-0863">Zinc-finger</keyword>
<evidence type="ECO:0000256" key="3">
    <source>
        <dbReference type="ARBA" id="ARBA00022723"/>
    </source>
</evidence>
<feature type="region of interest" description="Disordered" evidence="10">
    <location>
        <begin position="352"/>
        <end position="450"/>
    </location>
</feature>
<evidence type="ECO:0000256" key="5">
    <source>
        <dbReference type="ARBA" id="ARBA00022771"/>
    </source>
</evidence>
<evidence type="ECO:0000256" key="2">
    <source>
        <dbReference type="ARBA" id="ARBA00022468"/>
    </source>
</evidence>
<dbReference type="PROSITE" id="PS00329">
    <property type="entry name" value="HSP70_2"/>
    <property type="match status" value="1"/>
</dbReference>
<dbReference type="FunFam" id="2.60.34.10:FF:000002">
    <property type="entry name" value="Heat shock 70 kDa"/>
    <property type="match status" value="1"/>
</dbReference>
<dbReference type="Gene3D" id="1.10.220.150">
    <property type="entry name" value="Arf GTPase activating protein"/>
    <property type="match status" value="1"/>
</dbReference>
<dbReference type="SUPFAM" id="SSF53067">
    <property type="entry name" value="Actin-like ATPase domain"/>
    <property type="match status" value="2"/>
</dbReference>
<dbReference type="InterPro" id="IPR018181">
    <property type="entry name" value="Heat_shock_70_CS"/>
</dbReference>
<dbReference type="EMBL" id="JACMSC010000001">
    <property type="protein sequence ID" value="KAG6535751.1"/>
    <property type="molecule type" value="Genomic_DNA"/>
</dbReference>
<evidence type="ECO:0000256" key="4">
    <source>
        <dbReference type="ARBA" id="ARBA00022741"/>
    </source>
</evidence>
<accession>A0A8J5HU15</accession>
<evidence type="ECO:0000256" key="6">
    <source>
        <dbReference type="ARBA" id="ARBA00022833"/>
    </source>
</evidence>
<sequence>MADASATRRLRELQAQPGNRTCVDCAQKNPQWASVSYGIFMCLECSGKHRGLGVHISFVRSVTMDAWSEVQLKKMEAGGNDRLNAFLGQYGVPKETDIVVKYNTGAAGVYRERIQALADGRSWRDPPVVKETLGSGAKKPPLAPGASKGGYLMGDGGWDSWDSEELASSSDIRRNQSVGDFRTGRGEERGVQPPSRSRSTENIYSKGQLEASAANKEGFFSRKMSENASRPEGIPPSQGGKYVGFGSTPPPSAPKNNPPGDLLQDTVSIVSQGFGRLSLIATSAAQSAANAVQTGTKDLASKVVEGGYDQKVNVVATKTTEIGQRTWGIMRGVMALATQKVEEYSKEGINWTGDDWPWKERENVGSNQESGQVSRYQNPSEDNASRRNNSTSSWDDWDDNEKKEEHGKEKKSNEGWAGWDDDRDDDSYESYNHSSSNDTTTQGTKSGSGCDSQTLAAEVIVLSPRNLRSLSVRLISRDMAGKGEGPAIGIDLGTTYSCVGVWQHDRVEIIANDQGNRTTPSYVAFTDTERLIGDAAKNQVAMNPINTVFDAKRLIGRRFSDASVQSDIKHWPFKVVAGPGDKPMIVVNYKAEEKQFSAEEISSMVLIKMKEIAEAYLGSVVKNAVVTVPAYFNDSQRQATKDAGVISGLNVMRIINEPTAAAIAYGLDKKASSVGEKNVLIFDLGGGTFDVSLLTIEEGIFEVKATAGDTHLGGEDFDNRMVNHFVQEFKRKHKKDISGNPRSLRRLRTACERAKRTLSSTAQTTIEIDSLYEGIDFYSTITRARFEELNMDLFRKCMEPVEKCLRDAKMDKSTIHDVVLVGGSTRIPKVQQLLQDFFNGKELCKSINPDEAVAYGAAVQAAILSGEGNEKVQDLLLLDVTPLSLGLETAGGVMTVLIPRNTTIPTKKEQVFSTYSDNQPGVLIQVYEGERARTRDNNLLGKFELSGIPPAPRGVPQITVCFDIDANGILNVSAEDKTTGQKNKITITNDKGRLSKEEIEKMVQEAEKYKSEDEEHKKKVESKNALENYAYNMRNTIKDEKIASKLAAGDKKKIEDAIEQAIQWLEGNQLAEADEFDDKMKELEGICNPIIAKMYQGDGADMSGGVDDDIPSAGASGAGPKIEEVD</sequence>
<dbReference type="InterPro" id="IPR029047">
    <property type="entry name" value="HSP70_peptide-bd_sf"/>
</dbReference>
<reference evidence="12 13" key="1">
    <citation type="submission" date="2020-08" db="EMBL/GenBank/DDBJ databases">
        <title>Plant Genome Project.</title>
        <authorList>
            <person name="Zhang R.-G."/>
        </authorList>
    </citation>
    <scope>NUCLEOTIDE SEQUENCE [LARGE SCALE GENOMIC DNA]</scope>
    <source>
        <tissue evidence="12">Rhizome</tissue>
    </source>
</reference>
<feature type="compositionally biased region" description="Polar residues" evidence="10">
    <location>
        <begin position="194"/>
        <end position="205"/>
    </location>
</feature>
<dbReference type="GO" id="GO:0005524">
    <property type="term" value="F:ATP binding"/>
    <property type="evidence" value="ECO:0007669"/>
    <property type="project" value="UniProtKB-KW"/>
</dbReference>
<dbReference type="InterPro" id="IPR001164">
    <property type="entry name" value="ArfGAP_dom"/>
</dbReference>
<dbReference type="SUPFAM" id="SSF100920">
    <property type="entry name" value="Heat shock protein 70kD (HSP70), peptide-binding domain"/>
    <property type="match status" value="1"/>
</dbReference>
<feature type="region of interest" description="Disordered" evidence="10">
    <location>
        <begin position="125"/>
        <end position="208"/>
    </location>
</feature>
<keyword evidence="3" id="KW-0479">Metal-binding</keyword>
<dbReference type="CDD" id="cd10233">
    <property type="entry name" value="ASKHA_NBD_HSP70_HSPA1"/>
    <property type="match status" value="1"/>
</dbReference>
<evidence type="ECO:0000256" key="9">
    <source>
        <dbReference type="PROSITE-ProRule" id="PRU00288"/>
    </source>
</evidence>
<feature type="compositionally biased region" description="Polar residues" evidence="10">
    <location>
        <begin position="429"/>
        <end position="450"/>
    </location>
</feature>
<dbReference type="SMART" id="SM00105">
    <property type="entry name" value="ArfGap"/>
    <property type="match status" value="1"/>
</dbReference>
<dbReference type="GO" id="GO:0008270">
    <property type="term" value="F:zinc ion binding"/>
    <property type="evidence" value="ECO:0007669"/>
    <property type="project" value="UniProtKB-KW"/>
</dbReference>
<feature type="compositionally biased region" description="Gly residues" evidence="10">
    <location>
        <begin position="147"/>
        <end position="157"/>
    </location>
</feature>
<keyword evidence="7" id="KW-0067">ATP-binding</keyword>
<dbReference type="FunFam" id="3.30.420.40:FF:000026">
    <property type="entry name" value="Heat shock protein 70"/>
    <property type="match status" value="1"/>
</dbReference>
<organism evidence="12 13">
    <name type="scientific">Zingiber officinale</name>
    <name type="common">Ginger</name>
    <name type="synonym">Amomum zingiber</name>
    <dbReference type="NCBI Taxonomy" id="94328"/>
    <lineage>
        <taxon>Eukaryota</taxon>
        <taxon>Viridiplantae</taxon>
        <taxon>Streptophyta</taxon>
        <taxon>Embryophyta</taxon>
        <taxon>Tracheophyta</taxon>
        <taxon>Spermatophyta</taxon>
        <taxon>Magnoliopsida</taxon>
        <taxon>Liliopsida</taxon>
        <taxon>Zingiberales</taxon>
        <taxon>Zingiberaceae</taxon>
        <taxon>Zingiber</taxon>
    </lineage>
</organism>
<dbReference type="GO" id="GO:0006950">
    <property type="term" value="P:response to stress"/>
    <property type="evidence" value="ECO:0007669"/>
    <property type="project" value="UniProtKB-ARBA"/>
</dbReference>
<evidence type="ECO:0000259" key="11">
    <source>
        <dbReference type="PROSITE" id="PS50115"/>
    </source>
</evidence>
<dbReference type="GO" id="GO:0005096">
    <property type="term" value="F:GTPase activator activity"/>
    <property type="evidence" value="ECO:0007669"/>
    <property type="project" value="UniProtKB-KW"/>
</dbReference>
<dbReference type="Pfam" id="PF01412">
    <property type="entry name" value="ArfGap"/>
    <property type="match status" value="1"/>
</dbReference>
<dbReference type="PROSITE" id="PS00297">
    <property type="entry name" value="HSP70_1"/>
    <property type="match status" value="1"/>
</dbReference>
<dbReference type="Gene3D" id="3.30.420.40">
    <property type="match status" value="2"/>
</dbReference>
<dbReference type="PROSITE" id="PS01036">
    <property type="entry name" value="HSP70_3"/>
    <property type="match status" value="1"/>
</dbReference>
<dbReference type="FunFam" id="3.30.420.40:FF:000465">
    <property type="entry name" value="Heat shock cognate 70 kDa protein 2"/>
    <property type="match status" value="1"/>
</dbReference>
<protein>
    <recommendedName>
        <fullName evidence="11">Arf-GAP domain-containing protein</fullName>
    </recommendedName>
</protein>
<keyword evidence="8" id="KW-0346">Stress response</keyword>
<evidence type="ECO:0000313" key="12">
    <source>
        <dbReference type="EMBL" id="KAG6535751.1"/>
    </source>
</evidence>
<dbReference type="FunFam" id="1.20.1270.10:FF:000028">
    <property type="entry name" value="Heat shock 70 kDa protein"/>
    <property type="match status" value="1"/>
</dbReference>
<keyword evidence="6" id="KW-0862">Zinc</keyword>
<dbReference type="FunFam" id="3.90.640.10:FF:000002">
    <property type="entry name" value="Heat shock 70 kDa"/>
    <property type="match status" value="1"/>
</dbReference>
<dbReference type="NCBIfam" id="NF001413">
    <property type="entry name" value="PRK00290.1"/>
    <property type="match status" value="1"/>
</dbReference>
<dbReference type="AlphaFoldDB" id="A0A8J5HU15"/>
<feature type="domain" description="Arf-GAP" evidence="11">
    <location>
        <begin position="7"/>
        <end position="87"/>
    </location>
</feature>
<feature type="compositionally biased region" description="Polar residues" evidence="10">
    <location>
        <begin position="364"/>
        <end position="382"/>
    </location>
</feature>
<evidence type="ECO:0000256" key="10">
    <source>
        <dbReference type="SAM" id="MobiDB-lite"/>
    </source>
</evidence>
<dbReference type="FunFam" id="3.30.30.30:FF:000019">
    <property type="entry name" value="Heat shock 70 kDa protein"/>
    <property type="match status" value="1"/>
</dbReference>
<dbReference type="InterPro" id="IPR038508">
    <property type="entry name" value="ArfGAP_dom_sf"/>
</dbReference>
<dbReference type="SUPFAM" id="SSF57863">
    <property type="entry name" value="ArfGap/RecO-like zinc finger"/>
    <property type="match status" value="1"/>
</dbReference>
<comment type="similarity">
    <text evidence="1">Belongs to the heat shock protein 70 family.</text>
</comment>
<dbReference type="Gene3D" id="3.30.30.30">
    <property type="match status" value="1"/>
</dbReference>
<feature type="region of interest" description="Disordered" evidence="10">
    <location>
        <begin position="1097"/>
        <end position="1126"/>
    </location>
</feature>
<evidence type="ECO:0000313" key="13">
    <source>
        <dbReference type="Proteomes" id="UP000734854"/>
    </source>
</evidence>
<dbReference type="Gene3D" id="2.60.34.10">
    <property type="entry name" value="Substrate Binding Domain Of DNAk, Chain A, domain 1"/>
    <property type="match status" value="1"/>
</dbReference>
<feature type="compositionally biased region" description="Acidic residues" evidence="10">
    <location>
        <begin position="419"/>
        <end position="428"/>
    </location>
</feature>
<feature type="region of interest" description="Disordered" evidence="10">
    <location>
        <begin position="224"/>
        <end position="262"/>
    </location>
</feature>
<feature type="compositionally biased region" description="Polar residues" evidence="10">
    <location>
        <begin position="166"/>
        <end position="178"/>
    </location>
</feature>
<dbReference type="GO" id="GO:0140662">
    <property type="term" value="F:ATP-dependent protein folding chaperone"/>
    <property type="evidence" value="ECO:0007669"/>
    <property type="project" value="InterPro"/>
</dbReference>
<gene>
    <name evidence="12" type="ORF">ZIOFF_000778</name>
</gene>
<name>A0A8J5HU15_ZINOF</name>
<dbReference type="InterPro" id="IPR029048">
    <property type="entry name" value="HSP70_C_sf"/>
</dbReference>
<keyword evidence="13" id="KW-1185">Reference proteome</keyword>
<feature type="compositionally biased region" description="Pro residues" evidence="10">
    <location>
        <begin position="248"/>
        <end position="257"/>
    </location>
</feature>
<keyword evidence="2" id="KW-0343">GTPase activation</keyword>
<dbReference type="Gene3D" id="1.20.1270.10">
    <property type="match status" value="1"/>
</dbReference>
<dbReference type="PRINTS" id="PR00301">
    <property type="entry name" value="HEATSHOCK70"/>
</dbReference>
<dbReference type="InterPro" id="IPR037278">
    <property type="entry name" value="ARFGAP/RecO"/>
</dbReference>
<dbReference type="InterPro" id="IPR013126">
    <property type="entry name" value="Hsp_70_fam"/>
</dbReference>
<dbReference type="InterPro" id="IPR043129">
    <property type="entry name" value="ATPase_NBD"/>
</dbReference>
<comment type="caution">
    <text evidence="12">The sequence shown here is derived from an EMBL/GenBank/DDBJ whole genome shotgun (WGS) entry which is preliminary data.</text>
</comment>
<evidence type="ECO:0000256" key="1">
    <source>
        <dbReference type="ARBA" id="ARBA00007381"/>
    </source>
</evidence>